<dbReference type="SUPFAM" id="SSF52777">
    <property type="entry name" value="CoA-dependent acyltransferases"/>
    <property type="match status" value="1"/>
</dbReference>
<dbReference type="PANTHER" id="PTHR43178:SF5">
    <property type="entry name" value="LIPOAMIDE ACYLTRANSFERASE COMPONENT OF BRANCHED-CHAIN ALPHA-KETO ACID DEHYDROGENASE COMPLEX, MITOCHONDRIAL"/>
    <property type="match status" value="1"/>
</dbReference>
<comment type="caution">
    <text evidence="11">The sequence shown here is derived from an EMBL/GenBank/DDBJ whole genome shotgun (WGS) entry which is preliminary data.</text>
</comment>
<evidence type="ECO:0000256" key="8">
    <source>
        <dbReference type="SAM" id="MobiDB-lite"/>
    </source>
</evidence>
<dbReference type="Gene3D" id="3.30.559.10">
    <property type="entry name" value="Chloramphenicol acetyltransferase-like domain"/>
    <property type="match status" value="1"/>
</dbReference>
<dbReference type="AlphaFoldDB" id="A0A3A8A6J9"/>
<dbReference type="Pfam" id="PF00364">
    <property type="entry name" value="Biotin_lipoyl"/>
    <property type="match status" value="1"/>
</dbReference>
<dbReference type="InterPro" id="IPR011053">
    <property type="entry name" value="Single_hybrid_motif"/>
</dbReference>
<name>A0A3A8A6J9_9HYPH</name>
<evidence type="ECO:0000259" key="10">
    <source>
        <dbReference type="PROSITE" id="PS51826"/>
    </source>
</evidence>
<evidence type="ECO:0000256" key="4">
    <source>
        <dbReference type="ARBA" id="ARBA00022679"/>
    </source>
</evidence>
<keyword evidence="4 7" id="KW-0808">Transferase</keyword>
<protein>
    <recommendedName>
        <fullName evidence="7">Dihydrolipoamide acetyltransferase component of pyruvate dehydrogenase complex</fullName>
        <ecNumber evidence="7">2.3.1.-</ecNumber>
    </recommendedName>
</protein>
<evidence type="ECO:0000313" key="11">
    <source>
        <dbReference type="EMBL" id="RKF05947.1"/>
    </source>
</evidence>
<evidence type="ECO:0000256" key="6">
    <source>
        <dbReference type="ARBA" id="ARBA00023315"/>
    </source>
</evidence>
<sequence>MGIFSMPSLGADMEDGTLVEWMIKPGDTVKRGDVAAVVETQKGAIEIEVFEEGTVHQLTAELGQKLPVGAPLALILGQGEAAPDTPPAPPEPVPAPPSAPSSPAPTVEPTVAEAPPRPAAAPTPVARPPQDVAASPAARRRAAELGVDLATVAGTGLGGAIQLADVEGAVGAAPAKTGTAAVPAHEAVKPSPMAEMRKAIAAAMSRSKREIPHFYVSQTIDLTPAAQWLEAANADRRPSERLLMGALFVRASALAAARIKAVNGHYTNDAHVSSDTVHAGVAVALRGGGLVAPPVFDAQDKTVDETMAAMRDLVTRARAGRLRGSELTMGTITISALGDTGAEAMSGVIFPPQVALVGIGAPQKRPWVTGDRVVPRKTVTVTLSVDHRVCDGRQAARFLAAFDDLMQSPEAL</sequence>
<dbReference type="PANTHER" id="PTHR43178">
    <property type="entry name" value="DIHYDROLIPOAMIDE ACETYLTRANSFERASE COMPONENT OF PYRUVATE DEHYDROGENASE COMPLEX"/>
    <property type="match status" value="1"/>
</dbReference>
<dbReference type="SUPFAM" id="SSF51230">
    <property type="entry name" value="Single hybrid motif"/>
    <property type="match status" value="1"/>
</dbReference>
<feature type="domain" description="Peripheral subunit-binding (PSBD)" evidence="10">
    <location>
        <begin position="133"/>
        <end position="170"/>
    </location>
</feature>
<evidence type="ECO:0000256" key="2">
    <source>
        <dbReference type="ARBA" id="ARBA00007317"/>
    </source>
</evidence>
<comment type="cofactor">
    <cofactor evidence="1 7">
        <name>(R)-lipoate</name>
        <dbReference type="ChEBI" id="CHEBI:83088"/>
    </cofactor>
</comment>
<dbReference type="InterPro" id="IPR036625">
    <property type="entry name" value="E3-bd_dom_sf"/>
</dbReference>
<feature type="domain" description="Lipoyl-binding" evidence="9">
    <location>
        <begin position="1"/>
        <end position="76"/>
    </location>
</feature>
<dbReference type="EC" id="2.3.1.-" evidence="7"/>
<dbReference type="RefSeq" id="WP_109767476.1">
    <property type="nucleotide sequence ID" value="NZ_QFWV02000008.1"/>
</dbReference>
<evidence type="ECO:0000256" key="1">
    <source>
        <dbReference type="ARBA" id="ARBA00001938"/>
    </source>
</evidence>
<accession>A0A3A8A6J9</accession>
<dbReference type="Gene3D" id="2.40.50.100">
    <property type="match status" value="1"/>
</dbReference>
<gene>
    <name evidence="11" type="ORF">DEM25_015420</name>
</gene>
<dbReference type="Pfam" id="PF00198">
    <property type="entry name" value="2-oxoacid_dh"/>
    <property type="match status" value="1"/>
</dbReference>
<dbReference type="GO" id="GO:0016407">
    <property type="term" value="F:acetyltransferase activity"/>
    <property type="evidence" value="ECO:0007669"/>
    <property type="project" value="TreeGrafter"/>
</dbReference>
<dbReference type="GO" id="GO:0005737">
    <property type="term" value="C:cytoplasm"/>
    <property type="evidence" value="ECO:0007669"/>
    <property type="project" value="TreeGrafter"/>
</dbReference>
<comment type="subunit">
    <text evidence="3">Forms a 24-polypeptide structural core with octahedral symmetry.</text>
</comment>
<comment type="similarity">
    <text evidence="2 7">Belongs to the 2-oxoacid dehydrogenase family.</text>
</comment>
<keyword evidence="6 7" id="KW-0012">Acyltransferase</keyword>
<evidence type="ECO:0000256" key="3">
    <source>
        <dbReference type="ARBA" id="ARBA00011484"/>
    </source>
</evidence>
<dbReference type="InterPro" id="IPR050743">
    <property type="entry name" value="2-oxoacid_DH_E2_comp"/>
</dbReference>
<reference evidence="11 12" key="1">
    <citation type="journal article" date="2018" name="Int. J. Syst. Bacteriol.">
        <title>Oceaniradius stylonemae gen. nov., sp. nov., isolated from a red alga, Stylonema cornu-cervi.</title>
        <authorList>
            <person name="Jeong S."/>
        </authorList>
    </citation>
    <scope>NUCLEOTIDE SEQUENCE [LARGE SCALE GENOMIC DNA]</scope>
    <source>
        <strain evidence="11 12">StC1</strain>
    </source>
</reference>
<dbReference type="CDD" id="cd06849">
    <property type="entry name" value="lipoyl_domain"/>
    <property type="match status" value="1"/>
</dbReference>
<proteinExistence type="inferred from homology"/>
<dbReference type="InterPro" id="IPR023213">
    <property type="entry name" value="CAT-like_dom_sf"/>
</dbReference>
<dbReference type="EMBL" id="QFWV02000008">
    <property type="protein sequence ID" value="RKF05947.1"/>
    <property type="molecule type" value="Genomic_DNA"/>
</dbReference>
<dbReference type="Gene3D" id="4.10.320.10">
    <property type="entry name" value="E3-binding domain"/>
    <property type="match status" value="1"/>
</dbReference>
<dbReference type="Pfam" id="PF02817">
    <property type="entry name" value="E3_binding"/>
    <property type="match status" value="1"/>
</dbReference>
<dbReference type="PROSITE" id="PS51826">
    <property type="entry name" value="PSBD"/>
    <property type="match status" value="1"/>
</dbReference>
<dbReference type="OrthoDB" id="9805770at2"/>
<dbReference type="InterPro" id="IPR003016">
    <property type="entry name" value="2-oxoA_DH_lipoyl-BS"/>
</dbReference>
<evidence type="ECO:0000256" key="7">
    <source>
        <dbReference type="RuleBase" id="RU003423"/>
    </source>
</evidence>
<evidence type="ECO:0000259" key="9">
    <source>
        <dbReference type="PROSITE" id="PS50968"/>
    </source>
</evidence>
<keyword evidence="5 7" id="KW-0450">Lipoyl</keyword>
<dbReference type="InterPro" id="IPR004167">
    <property type="entry name" value="PSBD"/>
</dbReference>
<organism evidence="11 12">
    <name type="scientific">Oceaniradius stylonematis</name>
    <dbReference type="NCBI Taxonomy" id="2184161"/>
    <lineage>
        <taxon>Bacteria</taxon>
        <taxon>Pseudomonadati</taxon>
        <taxon>Pseudomonadota</taxon>
        <taxon>Alphaproteobacteria</taxon>
        <taxon>Hyphomicrobiales</taxon>
        <taxon>Ahrensiaceae</taxon>
        <taxon>Oceaniradius</taxon>
    </lineage>
</organism>
<dbReference type="InterPro" id="IPR000089">
    <property type="entry name" value="Biotin_lipoyl"/>
</dbReference>
<dbReference type="SUPFAM" id="SSF47005">
    <property type="entry name" value="Peripheral subunit-binding domain of 2-oxo acid dehydrogenase complex"/>
    <property type="match status" value="1"/>
</dbReference>
<evidence type="ECO:0000256" key="5">
    <source>
        <dbReference type="ARBA" id="ARBA00022823"/>
    </source>
</evidence>
<feature type="compositionally biased region" description="Low complexity" evidence="8">
    <location>
        <begin position="104"/>
        <end position="114"/>
    </location>
</feature>
<dbReference type="InterPro" id="IPR001078">
    <property type="entry name" value="2-oxoacid_DH_actylTfrase"/>
</dbReference>
<dbReference type="PROSITE" id="PS50968">
    <property type="entry name" value="BIOTINYL_LIPOYL"/>
    <property type="match status" value="1"/>
</dbReference>
<dbReference type="GO" id="GO:0031405">
    <property type="term" value="F:lipoic acid binding"/>
    <property type="evidence" value="ECO:0007669"/>
    <property type="project" value="TreeGrafter"/>
</dbReference>
<dbReference type="Proteomes" id="UP000246132">
    <property type="component" value="Unassembled WGS sequence"/>
</dbReference>
<feature type="region of interest" description="Disordered" evidence="8">
    <location>
        <begin position="79"/>
        <end position="139"/>
    </location>
</feature>
<feature type="compositionally biased region" description="Pro residues" evidence="8">
    <location>
        <begin position="115"/>
        <end position="127"/>
    </location>
</feature>
<keyword evidence="12" id="KW-1185">Reference proteome</keyword>
<evidence type="ECO:0000313" key="12">
    <source>
        <dbReference type="Proteomes" id="UP000246132"/>
    </source>
</evidence>
<feature type="compositionally biased region" description="Pro residues" evidence="8">
    <location>
        <begin position="84"/>
        <end position="103"/>
    </location>
</feature>
<dbReference type="PROSITE" id="PS00189">
    <property type="entry name" value="LIPOYL"/>
    <property type="match status" value="1"/>
</dbReference>